<evidence type="ECO:0000256" key="5">
    <source>
        <dbReference type="ARBA" id="ARBA00022857"/>
    </source>
</evidence>
<dbReference type="EMBL" id="JAAOIW010000010">
    <property type="protein sequence ID" value="NHN32988.1"/>
    <property type="molecule type" value="Genomic_DNA"/>
</dbReference>
<dbReference type="SUPFAM" id="SSF53597">
    <property type="entry name" value="Dihydrofolate reductase-like"/>
    <property type="match status" value="1"/>
</dbReference>
<organism evidence="9 10">
    <name type="scientific">Paenibacillus agricola</name>
    <dbReference type="NCBI Taxonomy" id="2716264"/>
    <lineage>
        <taxon>Bacteria</taxon>
        <taxon>Bacillati</taxon>
        <taxon>Bacillota</taxon>
        <taxon>Bacilli</taxon>
        <taxon>Bacillales</taxon>
        <taxon>Paenibacillaceae</taxon>
        <taxon>Paenibacillus</taxon>
    </lineage>
</organism>
<dbReference type="PROSITE" id="PS00075">
    <property type="entry name" value="DHFR_1"/>
    <property type="match status" value="1"/>
</dbReference>
<comment type="similarity">
    <text evidence="2 7">Belongs to the dihydrofolate reductase family.</text>
</comment>
<gene>
    <name evidence="9" type="ORF">G9U52_24540</name>
</gene>
<comment type="pathway">
    <text evidence="1">Cofactor biosynthesis; tetrahydrofolate biosynthesis; 5,6,7,8-tetrahydrofolate from 7,8-dihydrofolate: step 1/1.</text>
</comment>
<dbReference type="PRINTS" id="PR00070">
    <property type="entry name" value="DHFR"/>
</dbReference>
<dbReference type="PIRSF" id="PIRSF000194">
    <property type="entry name" value="DHFR"/>
    <property type="match status" value="1"/>
</dbReference>
<dbReference type="InterPro" id="IPR001796">
    <property type="entry name" value="DHFR_dom"/>
</dbReference>
<reference evidence="9" key="1">
    <citation type="submission" date="2020-03" db="EMBL/GenBank/DDBJ databases">
        <title>Draft sequencing of Paenibacilllus sp. S3N08.</title>
        <authorList>
            <person name="Kim D.-U."/>
        </authorList>
    </citation>
    <scope>NUCLEOTIDE SEQUENCE</scope>
    <source>
        <strain evidence="9">S3N08</strain>
    </source>
</reference>
<evidence type="ECO:0000256" key="3">
    <source>
        <dbReference type="ARBA" id="ARBA00012856"/>
    </source>
</evidence>
<dbReference type="EC" id="1.5.1.3" evidence="3"/>
<dbReference type="InterPro" id="IPR024072">
    <property type="entry name" value="DHFR-like_dom_sf"/>
</dbReference>
<evidence type="ECO:0000259" key="8">
    <source>
        <dbReference type="PROSITE" id="PS51330"/>
    </source>
</evidence>
<accession>A0ABX0JBQ7</accession>
<evidence type="ECO:0000313" key="10">
    <source>
        <dbReference type="Proteomes" id="UP001165962"/>
    </source>
</evidence>
<feature type="domain" description="DHFR" evidence="8">
    <location>
        <begin position="2"/>
        <end position="166"/>
    </location>
</feature>
<keyword evidence="6" id="KW-0560">Oxidoreductase</keyword>
<evidence type="ECO:0000256" key="6">
    <source>
        <dbReference type="ARBA" id="ARBA00023002"/>
    </source>
</evidence>
<evidence type="ECO:0000256" key="7">
    <source>
        <dbReference type="RuleBase" id="RU004474"/>
    </source>
</evidence>
<evidence type="ECO:0000256" key="1">
    <source>
        <dbReference type="ARBA" id="ARBA00004903"/>
    </source>
</evidence>
<name>A0ABX0JBQ7_9BACL</name>
<keyword evidence="5" id="KW-0521">NADP</keyword>
<keyword evidence="4" id="KW-0554">One-carbon metabolism</keyword>
<dbReference type="CDD" id="cd00209">
    <property type="entry name" value="DHFR"/>
    <property type="match status" value="1"/>
</dbReference>
<comment type="caution">
    <text evidence="9">The sequence shown here is derived from an EMBL/GenBank/DDBJ whole genome shotgun (WGS) entry which is preliminary data.</text>
</comment>
<evidence type="ECO:0000256" key="2">
    <source>
        <dbReference type="ARBA" id="ARBA00009539"/>
    </source>
</evidence>
<evidence type="ECO:0000256" key="4">
    <source>
        <dbReference type="ARBA" id="ARBA00022563"/>
    </source>
</evidence>
<dbReference type="InterPro" id="IPR017925">
    <property type="entry name" value="DHFR_CS"/>
</dbReference>
<dbReference type="InterPro" id="IPR012259">
    <property type="entry name" value="DHFR"/>
</dbReference>
<dbReference type="Pfam" id="PF00186">
    <property type="entry name" value="DHFR_1"/>
    <property type="match status" value="1"/>
</dbReference>
<protein>
    <recommendedName>
        <fullName evidence="3">dihydrofolate reductase</fullName>
        <ecNumber evidence="3">1.5.1.3</ecNumber>
    </recommendedName>
</protein>
<dbReference type="Proteomes" id="UP001165962">
    <property type="component" value="Unassembled WGS sequence"/>
</dbReference>
<keyword evidence="10" id="KW-1185">Reference proteome</keyword>
<dbReference type="PANTHER" id="PTHR48069:SF3">
    <property type="entry name" value="DIHYDROFOLATE REDUCTASE"/>
    <property type="match status" value="1"/>
</dbReference>
<evidence type="ECO:0000313" key="9">
    <source>
        <dbReference type="EMBL" id="NHN32988.1"/>
    </source>
</evidence>
<dbReference type="PROSITE" id="PS51330">
    <property type="entry name" value="DHFR_2"/>
    <property type="match status" value="1"/>
</dbReference>
<dbReference type="Gene3D" id="3.40.430.10">
    <property type="entry name" value="Dihydrofolate Reductase, subunit A"/>
    <property type="match status" value="1"/>
</dbReference>
<sequence length="201" mass="23355">MTISFIFAMDEARGFGKDNRMPWYLPADFAYFKRMTLEHTILMGRKTFDSLGRKPLPKRHNVIMTRDESFSAEGCDIVHSVEEALERFGSGGSWEGKELFVIGGVDVFRRFMPYADRMYVTEIAHTFEVDTYFPAILEMDWREVAREAGVKDEKNAYDHDYVIYERVRVAEEHIVDGLITLDPIMGEETQSEQIMSKQIVE</sequence>
<dbReference type="PANTHER" id="PTHR48069">
    <property type="entry name" value="DIHYDROFOLATE REDUCTASE"/>
    <property type="match status" value="1"/>
</dbReference>
<proteinExistence type="inferred from homology"/>